<dbReference type="Proteomes" id="UP000315648">
    <property type="component" value="Unassembled WGS sequence"/>
</dbReference>
<dbReference type="RefSeq" id="WP_144353813.1">
    <property type="nucleotide sequence ID" value="NZ_CBCRVV010000008.1"/>
</dbReference>
<evidence type="ECO:0000313" key="1">
    <source>
        <dbReference type="EMBL" id="TSJ77411.1"/>
    </source>
</evidence>
<accession>A0A556QLA9</accession>
<protein>
    <submittedName>
        <fullName evidence="1">Uncharacterized protein</fullName>
    </submittedName>
</protein>
<sequence>MSKPTQRSAQQSLPAGTAEQMIRVRVKALEIPPIKDGIVIGRDAAIGGEAMTRTLRLMTNEKFERFVIPKDDIIQDVILRSSVVRKLGKERMLKFIMDRIKPVMTDNELLMLDIDIELVIEDSL</sequence>
<evidence type="ECO:0000313" key="2">
    <source>
        <dbReference type="Proteomes" id="UP000315648"/>
    </source>
</evidence>
<dbReference type="EMBL" id="VMBG01000002">
    <property type="protein sequence ID" value="TSJ77411.1"/>
    <property type="molecule type" value="Genomic_DNA"/>
</dbReference>
<name>A0A556QLA9_9BACT</name>
<organism evidence="1 2">
    <name type="scientific">Rariglobus hedericola</name>
    <dbReference type="NCBI Taxonomy" id="2597822"/>
    <lineage>
        <taxon>Bacteria</taxon>
        <taxon>Pseudomonadati</taxon>
        <taxon>Verrucomicrobiota</taxon>
        <taxon>Opitutia</taxon>
        <taxon>Opitutales</taxon>
        <taxon>Opitutaceae</taxon>
        <taxon>Rariglobus</taxon>
    </lineage>
</organism>
<comment type="caution">
    <text evidence="1">The sequence shown here is derived from an EMBL/GenBank/DDBJ whole genome shotgun (WGS) entry which is preliminary data.</text>
</comment>
<dbReference type="AlphaFoldDB" id="A0A556QLA9"/>
<dbReference type="OrthoDB" id="678645at2"/>
<gene>
    <name evidence="1" type="ORF">FPL22_15080</name>
</gene>
<reference evidence="1 2" key="1">
    <citation type="submission" date="2019-07" db="EMBL/GenBank/DDBJ databases">
        <title>Description of 53C-WASEF.</title>
        <authorList>
            <person name="Pitt A."/>
            <person name="Hahn M.W."/>
        </authorList>
    </citation>
    <scope>NUCLEOTIDE SEQUENCE [LARGE SCALE GENOMIC DNA]</scope>
    <source>
        <strain evidence="1 2">53C-WASEF</strain>
    </source>
</reference>
<keyword evidence="2" id="KW-1185">Reference proteome</keyword>
<proteinExistence type="predicted"/>